<dbReference type="InterPro" id="IPR055204">
    <property type="entry name" value="HNRNPL_RRM"/>
</dbReference>
<dbReference type="CDD" id="cd12423">
    <property type="entry name" value="RRM3_PTBP1_like"/>
    <property type="match status" value="1"/>
</dbReference>
<evidence type="ECO:0000256" key="2">
    <source>
        <dbReference type="ARBA" id="ARBA00022737"/>
    </source>
</evidence>
<keyword evidence="3 4" id="KW-0694">RNA-binding</keyword>
<dbReference type="AlphaFoldDB" id="A0A7R9BXV9"/>
<dbReference type="InterPro" id="IPR035979">
    <property type="entry name" value="RBD_domain_sf"/>
</dbReference>
<dbReference type="CDD" id="cd12693">
    <property type="entry name" value="RRM2_PTBP1_like"/>
    <property type="match status" value="1"/>
</dbReference>
<sequence>MSAGVFDIICGSSGSVLPGTKRGPDQMLSSMSPMMDATTAYANHLTTASTTTATMAAATTENNNEAKKIKVEGGNANNGPSRVVHIRNIPNEVTEAEVIHLGMPFGRITNVLVLKGKNQAFLEFGDETSAVQMVAYFGTCAAQLRGRTVYIQYSNHKELKTDQNSSNAAARAMNPGVGVAGGVPDTQGGPNTVLRVVVDHMLYPVTLDVLHQIFSRVGRVLKIITFTKNNTFQALIQYPDVVTSQSAKLSLDGQNIYNACCTLRIEYSKLTNLNVRFNNDKSRDFTNPGLPTGDAGLDSAMGALSGGLVGQPGFGGLGMGLAGLGLTGNLPSSFGLGHAGAFGMPGHGQPMHGGNVLLVSNLSEDQASPDALFTLFGVYGDVQRVKILYNKKDSALIQMTDAHQAHLAMTHLDKVQVWGKQIRVMASKHQQVQMPKEGQTDAAELTKDYANSPLHRFKRPGSKNYQNIHAPSHTLHLSNIPPSAEEDAIKAAFETEGFSVRNFKFFPNDHRMALIELASVDEAVMALMKLHNHQLSETNHLRVSFSKSVINH</sequence>
<dbReference type="InterPro" id="IPR021790">
    <property type="entry name" value="PTBP1-like_RRM2"/>
</dbReference>
<feature type="domain" description="RRM" evidence="5">
    <location>
        <begin position="355"/>
        <end position="429"/>
    </location>
</feature>
<keyword evidence="7" id="KW-1185">Reference proteome</keyword>
<proteinExistence type="predicted"/>
<evidence type="ECO:0000256" key="3">
    <source>
        <dbReference type="ARBA" id="ARBA00022884"/>
    </source>
</evidence>
<dbReference type="SMART" id="SM00360">
    <property type="entry name" value="RRM"/>
    <property type="match status" value="4"/>
</dbReference>
<dbReference type="Pfam" id="PF11835">
    <property type="entry name" value="RRM_8"/>
    <property type="match status" value="1"/>
</dbReference>
<organism evidence="6">
    <name type="scientific">Notodromas monacha</name>
    <dbReference type="NCBI Taxonomy" id="399045"/>
    <lineage>
        <taxon>Eukaryota</taxon>
        <taxon>Metazoa</taxon>
        <taxon>Ecdysozoa</taxon>
        <taxon>Arthropoda</taxon>
        <taxon>Crustacea</taxon>
        <taxon>Oligostraca</taxon>
        <taxon>Ostracoda</taxon>
        <taxon>Podocopa</taxon>
        <taxon>Podocopida</taxon>
        <taxon>Cypridocopina</taxon>
        <taxon>Cypridoidea</taxon>
        <taxon>Cyprididae</taxon>
        <taxon>Notodromas</taxon>
    </lineage>
</organism>
<dbReference type="CDD" id="cd12425">
    <property type="entry name" value="RRM4_PTBP1_like"/>
    <property type="match status" value="1"/>
</dbReference>
<dbReference type="FunFam" id="3.30.70.330:FF:000341">
    <property type="entry name" value="Hephaestus, isoform C"/>
    <property type="match status" value="1"/>
</dbReference>
<dbReference type="Pfam" id="PF22976">
    <property type="entry name" value="RRM_10"/>
    <property type="match status" value="1"/>
</dbReference>
<feature type="domain" description="RRM" evidence="5">
    <location>
        <begin position="473"/>
        <end position="548"/>
    </location>
</feature>
<keyword evidence="1" id="KW-0597">Phosphoprotein</keyword>
<dbReference type="EMBL" id="CAJPEX010003353">
    <property type="protein sequence ID" value="CAG0922148.1"/>
    <property type="molecule type" value="Genomic_DNA"/>
</dbReference>
<dbReference type="GO" id="GO:0003723">
    <property type="term" value="F:RNA binding"/>
    <property type="evidence" value="ECO:0007669"/>
    <property type="project" value="UniProtKB-UniRule"/>
</dbReference>
<dbReference type="GO" id="GO:0006397">
    <property type="term" value="P:mRNA processing"/>
    <property type="evidence" value="ECO:0007669"/>
    <property type="project" value="InterPro"/>
</dbReference>
<dbReference type="OrthoDB" id="296632at2759"/>
<dbReference type="InterPro" id="IPR006536">
    <property type="entry name" value="HnRNP-L/PTB"/>
</dbReference>
<dbReference type="Gene3D" id="3.30.70.330">
    <property type="match status" value="4"/>
</dbReference>
<gene>
    <name evidence="6" type="ORF">NMOB1V02_LOCUS9628</name>
</gene>
<keyword evidence="2" id="KW-0677">Repeat</keyword>
<evidence type="ECO:0000313" key="7">
    <source>
        <dbReference type="Proteomes" id="UP000678499"/>
    </source>
</evidence>
<evidence type="ECO:0000256" key="4">
    <source>
        <dbReference type="PROSITE-ProRule" id="PRU00176"/>
    </source>
</evidence>
<dbReference type="GO" id="GO:0005634">
    <property type="term" value="C:nucleus"/>
    <property type="evidence" value="ECO:0007669"/>
    <property type="project" value="InterPro"/>
</dbReference>
<dbReference type="NCBIfam" id="TIGR01649">
    <property type="entry name" value="hnRNP-L_PTB"/>
    <property type="match status" value="1"/>
</dbReference>
<name>A0A7R9BXV9_9CRUS</name>
<dbReference type="PROSITE" id="PS50102">
    <property type="entry name" value="RRM"/>
    <property type="match status" value="3"/>
</dbReference>
<evidence type="ECO:0000259" key="5">
    <source>
        <dbReference type="PROSITE" id="PS50102"/>
    </source>
</evidence>
<dbReference type="PANTHER" id="PTHR15592">
    <property type="entry name" value="MATRIN 3/NUCLEAR PROTEIN 220-RELATED"/>
    <property type="match status" value="1"/>
</dbReference>
<feature type="domain" description="RRM" evidence="5">
    <location>
        <begin position="82"/>
        <end position="156"/>
    </location>
</feature>
<evidence type="ECO:0000313" key="6">
    <source>
        <dbReference type="EMBL" id="CAD7281996.1"/>
    </source>
</evidence>
<dbReference type="SUPFAM" id="SSF54928">
    <property type="entry name" value="RNA-binding domain, RBD"/>
    <property type="match status" value="4"/>
</dbReference>
<dbReference type="Proteomes" id="UP000678499">
    <property type="component" value="Unassembled WGS sequence"/>
</dbReference>
<dbReference type="InterPro" id="IPR000504">
    <property type="entry name" value="RRM_dom"/>
</dbReference>
<dbReference type="EMBL" id="OA885390">
    <property type="protein sequence ID" value="CAD7281996.1"/>
    <property type="molecule type" value="Genomic_DNA"/>
</dbReference>
<dbReference type="Pfam" id="PF13893">
    <property type="entry name" value="RRM_5"/>
    <property type="match status" value="1"/>
</dbReference>
<protein>
    <recommendedName>
        <fullName evidence="5">RRM domain-containing protein</fullName>
    </recommendedName>
</protein>
<accession>A0A7R9BXV9</accession>
<dbReference type="InterPro" id="IPR012677">
    <property type="entry name" value="Nucleotide-bd_a/b_plait_sf"/>
</dbReference>
<dbReference type="FunFam" id="3.30.70.330:FF:000018">
    <property type="entry name" value="Polypyrimidine tract-binding protein 2 isoform 1"/>
    <property type="match status" value="1"/>
</dbReference>
<reference evidence="6" key="1">
    <citation type="submission" date="2020-11" db="EMBL/GenBank/DDBJ databases">
        <authorList>
            <person name="Tran Van P."/>
        </authorList>
    </citation>
    <scope>NUCLEOTIDE SEQUENCE</scope>
</reference>
<evidence type="ECO:0000256" key="1">
    <source>
        <dbReference type="ARBA" id="ARBA00022553"/>
    </source>
</evidence>